<evidence type="ECO:0000313" key="2">
    <source>
        <dbReference type="Proteomes" id="UP000614469"/>
    </source>
</evidence>
<protein>
    <submittedName>
        <fullName evidence="1">Uncharacterized protein</fullName>
    </submittedName>
</protein>
<comment type="caution">
    <text evidence="1">The sequence shown here is derived from an EMBL/GenBank/DDBJ whole genome shotgun (WGS) entry which is preliminary data.</text>
</comment>
<dbReference type="AlphaFoldDB" id="A0A8J6NJK6"/>
<name>A0A8J6NJK6_9CHLR</name>
<dbReference type="Proteomes" id="UP000614469">
    <property type="component" value="Unassembled WGS sequence"/>
</dbReference>
<evidence type="ECO:0000313" key="1">
    <source>
        <dbReference type="EMBL" id="MBC8334314.1"/>
    </source>
</evidence>
<reference evidence="1 2" key="1">
    <citation type="submission" date="2020-08" db="EMBL/GenBank/DDBJ databases">
        <title>Bridging the membrane lipid divide: bacteria of the FCB group superphylum have the potential to synthesize archaeal ether lipids.</title>
        <authorList>
            <person name="Villanueva L."/>
            <person name="Von Meijenfeldt F.A.B."/>
            <person name="Westbye A.B."/>
            <person name="Yadav S."/>
            <person name="Hopmans E.C."/>
            <person name="Dutilh B.E."/>
            <person name="Sinninghe Damste J.S."/>
        </authorList>
    </citation>
    <scope>NUCLEOTIDE SEQUENCE [LARGE SCALE GENOMIC DNA]</scope>
    <source>
        <strain evidence="1">NIOZ-UU36</strain>
    </source>
</reference>
<organism evidence="1 2">
    <name type="scientific">Candidatus Desulfolinea nitratireducens</name>
    <dbReference type="NCBI Taxonomy" id="2841698"/>
    <lineage>
        <taxon>Bacteria</taxon>
        <taxon>Bacillati</taxon>
        <taxon>Chloroflexota</taxon>
        <taxon>Anaerolineae</taxon>
        <taxon>Anaerolineales</taxon>
        <taxon>Anaerolineales incertae sedis</taxon>
        <taxon>Candidatus Desulfolinea</taxon>
    </lineage>
</organism>
<sequence length="76" mass="8590">MFSKPINLLVGTRDTEFFEAGAYRFVNDAETLAKGVIEVLYLLRNSLFHGEIVPNNDAQHIYAAAYHILHELVQAL</sequence>
<gene>
    <name evidence="1" type="ORF">H8E29_03530</name>
</gene>
<proteinExistence type="predicted"/>
<dbReference type="EMBL" id="JACNJN010000060">
    <property type="protein sequence ID" value="MBC8334314.1"/>
    <property type="molecule type" value="Genomic_DNA"/>
</dbReference>
<accession>A0A8J6NJK6</accession>